<dbReference type="AlphaFoldDB" id="A0A820BMG8"/>
<proteinExistence type="predicted"/>
<sequence>INTSSDTEFDGDSEFLIKIRKARSFRGEKPILL</sequence>
<comment type="caution">
    <text evidence="1">The sequence shown here is derived from an EMBL/GenBank/DDBJ whole genome shotgun (WGS) entry which is preliminary data.</text>
</comment>
<accession>A0A820BMG8</accession>
<name>A0A820BMG8_9BILA</name>
<evidence type="ECO:0000313" key="1">
    <source>
        <dbReference type="EMBL" id="CAF4203861.1"/>
    </source>
</evidence>
<dbReference type="EMBL" id="CAJOBE010016776">
    <property type="protein sequence ID" value="CAF4203861.1"/>
    <property type="molecule type" value="Genomic_DNA"/>
</dbReference>
<organism evidence="1 2">
    <name type="scientific">Rotaria sordida</name>
    <dbReference type="NCBI Taxonomy" id="392033"/>
    <lineage>
        <taxon>Eukaryota</taxon>
        <taxon>Metazoa</taxon>
        <taxon>Spiralia</taxon>
        <taxon>Gnathifera</taxon>
        <taxon>Rotifera</taxon>
        <taxon>Eurotatoria</taxon>
        <taxon>Bdelloidea</taxon>
        <taxon>Philodinida</taxon>
        <taxon>Philodinidae</taxon>
        <taxon>Rotaria</taxon>
    </lineage>
</organism>
<protein>
    <submittedName>
        <fullName evidence="1">Uncharacterized protein</fullName>
    </submittedName>
</protein>
<dbReference type="Proteomes" id="UP000663874">
    <property type="component" value="Unassembled WGS sequence"/>
</dbReference>
<feature type="non-terminal residue" evidence="1">
    <location>
        <position position="1"/>
    </location>
</feature>
<reference evidence="1" key="1">
    <citation type="submission" date="2021-02" db="EMBL/GenBank/DDBJ databases">
        <authorList>
            <person name="Nowell W R."/>
        </authorList>
    </citation>
    <scope>NUCLEOTIDE SEQUENCE</scope>
</reference>
<gene>
    <name evidence="1" type="ORF">FNK824_LOCUS36401</name>
</gene>
<evidence type="ECO:0000313" key="2">
    <source>
        <dbReference type="Proteomes" id="UP000663874"/>
    </source>
</evidence>